<dbReference type="Proteomes" id="UP000294911">
    <property type="component" value="Unassembled WGS sequence"/>
</dbReference>
<dbReference type="RefSeq" id="WP_132875858.1">
    <property type="nucleotide sequence ID" value="NZ_SLXQ01000001.1"/>
</dbReference>
<organism evidence="1 2">
    <name type="scientific">Tamaricihabitans halophyticus</name>
    <dbReference type="NCBI Taxonomy" id="1262583"/>
    <lineage>
        <taxon>Bacteria</taxon>
        <taxon>Bacillati</taxon>
        <taxon>Actinomycetota</taxon>
        <taxon>Actinomycetes</taxon>
        <taxon>Pseudonocardiales</taxon>
        <taxon>Pseudonocardiaceae</taxon>
        <taxon>Tamaricihabitans</taxon>
    </lineage>
</organism>
<dbReference type="AlphaFoldDB" id="A0A4V2SV71"/>
<name>A0A4V2SV71_9PSEU</name>
<evidence type="ECO:0000313" key="1">
    <source>
        <dbReference type="EMBL" id="TCP57376.1"/>
    </source>
</evidence>
<comment type="caution">
    <text evidence="1">The sequence shown here is derived from an EMBL/GenBank/DDBJ whole genome shotgun (WGS) entry which is preliminary data.</text>
</comment>
<evidence type="ECO:0000313" key="2">
    <source>
        <dbReference type="Proteomes" id="UP000294911"/>
    </source>
</evidence>
<dbReference type="EMBL" id="SLXQ01000001">
    <property type="protein sequence ID" value="TCP57376.1"/>
    <property type="molecule type" value="Genomic_DNA"/>
</dbReference>
<reference evidence="1 2" key="1">
    <citation type="submission" date="2019-03" db="EMBL/GenBank/DDBJ databases">
        <title>Genomic Encyclopedia of Type Strains, Phase IV (KMG-IV): sequencing the most valuable type-strain genomes for metagenomic binning, comparative biology and taxonomic classification.</title>
        <authorList>
            <person name="Goeker M."/>
        </authorList>
    </citation>
    <scope>NUCLEOTIDE SEQUENCE [LARGE SCALE GENOMIC DNA]</scope>
    <source>
        <strain evidence="1 2">DSM 45765</strain>
    </source>
</reference>
<evidence type="ECO:0008006" key="3">
    <source>
        <dbReference type="Google" id="ProtNLM"/>
    </source>
</evidence>
<dbReference type="OrthoDB" id="3624387at2"/>
<sequence>MSQPGPNPETAALGAAAGAAPTVGAAVGAGAIGVGAMNALGAVVNQGSGGGEGGGRFEYTEEQLRSIKKRWEDLAEDYDADVLRAGPLTQIEGPGDEYVSARYALAANAAGQKVIDSLIERRNYCRAQARKCAEALGEYVETEDEAAREMRGQDDKGGPL</sequence>
<proteinExistence type="predicted"/>
<keyword evidence="2" id="KW-1185">Reference proteome</keyword>
<accession>A0A4V2SV71</accession>
<protein>
    <recommendedName>
        <fullName evidence="3">PE family protein</fullName>
    </recommendedName>
</protein>
<gene>
    <name evidence="1" type="ORF">EV191_1011331</name>
</gene>